<gene>
    <name evidence="3" type="ordered locus">Xaut_2956</name>
</gene>
<dbReference type="STRING" id="78245.Xaut_2956"/>
<feature type="signal peptide" evidence="1">
    <location>
        <begin position="1"/>
        <end position="22"/>
    </location>
</feature>
<proteinExistence type="predicted"/>
<reference evidence="3 4" key="1">
    <citation type="submission" date="2007-07" db="EMBL/GenBank/DDBJ databases">
        <title>Complete sequence of chromosome of Xanthobacter autotrophicus Py2.</title>
        <authorList>
            <consortium name="US DOE Joint Genome Institute"/>
            <person name="Copeland A."/>
            <person name="Lucas S."/>
            <person name="Lapidus A."/>
            <person name="Barry K."/>
            <person name="Glavina del Rio T."/>
            <person name="Hammon N."/>
            <person name="Israni S."/>
            <person name="Dalin E."/>
            <person name="Tice H."/>
            <person name="Pitluck S."/>
            <person name="Sims D."/>
            <person name="Brettin T."/>
            <person name="Bruce D."/>
            <person name="Detter J.C."/>
            <person name="Han C."/>
            <person name="Tapia R."/>
            <person name="Brainard J."/>
            <person name="Schmutz J."/>
            <person name="Larimer F."/>
            <person name="Land M."/>
            <person name="Hauser L."/>
            <person name="Kyrpides N."/>
            <person name="Kim E."/>
            <person name="Ensigns S.A."/>
            <person name="Richardson P."/>
        </authorList>
    </citation>
    <scope>NUCLEOTIDE SEQUENCE [LARGE SCALE GENOMIC DNA]</scope>
    <source>
        <strain evidence="4">ATCC BAA-1158 / Py2</strain>
    </source>
</reference>
<feature type="chain" id="PRO_5002710235" description="GH64 domain-containing protein" evidence="1">
    <location>
        <begin position="23"/>
        <end position="411"/>
    </location>
</feature>
<dbReference type="PhylomeDB" id="A7IJJ9"/>
<accession>A7IJJ9</accession>
<dbReference type="EMBL" id="CP000781">
    <property type="protein sequence ID" value="ABS68192.1"/>
    <property type="molecule type" value="Genomic_DNA"/>
</dbReference>
<sequence length="411" mass="44015">MRTWVFCSAAAAALACAGIPQAADAQTLPVTIINKTGIKGKMYITVLGRSPQNPAIHIYSDANGNTRQFTVNPTPTDYGFSTTALSYTFKIPQINSGRIYVSFCAPAWTTASQTGDTPPQIAPNTPATWVPTNKNFNTVLDFAEFDWVPSGSTTSMDIDTTQVDALSIPMTLSLSGTPGGRATTFTSGFKDQTTSTKVVPALASAPWNKLVVYDTRKRPIRILVPEKAMALPSSHPNYFPNNYLSSYIGQVFSKFATPGQTFTITGDDGTLYSGKIQNNQIVLKPNNGNPANVFGKPSTVYVWQNGAPPVSGPAATAPQLQKYIQAAFLRSTFLNTTTNSLSTCQGVVPYSLPPQNLYSSTIHALSINQGAYTFPYDDVCARSSNISLTSPTSVTLTLLPLSTSMSSMTCN</sequence>
<keyword evidence="1" id="KW-0732">Signal</keyword>
<dbReference type="InterPro" id="IPR042517">
    <property type="entry name" value="Glyco_hydro_64_N_2"/>
</dbReference>
<evidence type="ECO:0000313" key="4">
    <source>
        <dbReference type="Proteomes" id="UP000002417"/>
    </source>
</evidence>
<evidence type="ECO:0000313" key="3">
    <source>
        <dbReference type="EMBL" id="ABS68192.1"/>
    </source>
</evidence>
<dbReference type="HOGENOM" id="CLU_729160_0_0_5"/>
<organism evidence="3 4">
    <name type="scientific">Xanthobacter autotrophicus (strain ATCC BAA-1158 / Py2)</name>
    <dbReference type="NCBI Taxonomy" id="78245"/>
    <lineage>
        <taxon>Bacteria</taxon>
        <taxon>Pseudomonadati</taxon>
        <taxon>Pseudomonadota</taxon>
        <taxon>Alphaproteobacteria</taxon>
        <taxon>Hyphomicrobiales</taxon>
        <taxon>Xanthobacteraceae</taxon>
        <taxon>Xanthobacter</taxon>
    </lineage>
</organism>
<dbReference type="PROSITE" id="PS51257">
    <property type="entry name" value="PROKAR_LIPOPROTEIN"/>
    <property type="match status" value="1"/>
</dbReference>
<dbReference type="PROSITE" id="PS52006">
    <property type="entry name" value="GH64"/>
    <property type="match status" value="1"/>
</dbReference>
<dbReference type="CDD" id="cd09214">
    <property type="entry name" value="GH64-like"/>
    <property type="match status" value="1"/>
</dbReference>
<dbReference type="PANTHER" id="PTHR38165">
    <property type="match status" value="1"/>
</dbReference>
<evidence type="ECO:0000259" key="2">
    <source>
        <dbReference type="PROSITE" id="PS52006"/>
    </source>
</evidence>
<dbReference type="Proteomes" id="UP000002417">
    <property type="component" value="Chromosome"/>
</dbReference>
<dbReference type="KEGG" id="xau:Xaut_2956"/>
<evidence type="ECO:0000256" key="1">
    <source>
        <dbReference type="SAM" id="SignalP"/>
    </source>
</evidence>
<dbReference type="InterPro" id="IPR032477">
    <property type="entry name" value="Glyco_hydro_64"/>
</dbReference>
<dbReference type="eggNOG" id="COG3250">
    <property type="taxonomic scope" value="Bacteria"/>
</dbReference>
<dbReference type="Gene3D" id="3.30.920.50">
    <property type="entry name" value="Beta-1,3-glucanase, C-terminal domain"/>
    <property type="match status" value="1"/>
</dbReference>
<dbReference type="OrthoDB" id="9805202at2"/>
<dbReference type="InterPro" id="IPR037176">
    <property type="entry name" value="Osmotin/thaumatin-like_sf"/>
</dbReference>
<dbReference type="Gene3D" id="2.60.110.10">
    <property type="entry name" value="Thaumatin"/>
    <property type="match status" value="1"/>
</dbReference>
<dbReference type="CAZy" id="GH64">
    <property type="family name" value="Glycoside Hydrolase Family 64"/>
</dbReference>
<protein>
    <recommendedName>
        <fullName evidence="2">GH64 domain-containing protein</fullName>
    </recommendedName>
</protein>
<dbReference type="InterPro" id="IPR037398">
    <property type="entry name" value="Glyco_hydro_64_fam"/>
</dbReference>
<feature type="domain" description="GH64" evidence="2">
    <location>
        <begin position="25"/>
        <end position="400"/>
    </location>
</feature>
<dbReference type="Pfam" id="PF16483">
    <property type="entry name" value="Glyco_hydro_64"/>
    <property type="match status" value="1"/>
</dbReference>
<dbReference type="AlphaFoldDB" id="A7IJJ9"/>
<name>A7IJJ9_XANP2</name>
<dbReference type="PANTHER" id="PTHR38165:SF1">
    <property type="entry name" value="GLUCANASE B"/>
    <property type="match status" value="1"/>
</dbReference>
<keyword evidence="4" id="KW-1185">Reference proteome</keyword>